<dbReference type="SUPFAM" id="SSF51735">
    <property type="entry name" value="NAD(P)-binding Rossmann-fold domains"/>
    <property type="match status" value="1"/>
</dbReference>
<dbReference type="Proteomes" id="UP001323798">
    <property type="component" value="Chromosome"/>
</dbReference>
<evidence type="ECO:0000313" key="3">
    <source>
        <dbReference type="Proteomes" id="UP001323798"/>
    </source>
</evidence>
<dbReference type="PANTHER" id="PTHR43162">
    <property type="match status" value="1"/>
</dbReference>
<dbReference type="EMBL" id="CP139368">
    <property type="protein sequence ID" value="WPR89599.1"/>
    <property type="molecule type" value="Genomic_DNA"/>
</dbReference>
<dbReference type="InterPro" id="IPR036291">
    <property type="entry name" value="NAD(P)-bd_dom_sf"/>
</dbReference>
<dbReference type="RefSeq" id="WP_320942313.1">
    <property type="nucleotide sequence ID" value="NZ_BAABEU010000003.1"/>
</dbReference>
<name>A0ABZ0SN17_9MICO</name>
<accession>A0ABZ0SN17</accession>
<keyword evidence="3" id="KW-1185">Reference proteome</keyword>
<protein>
    <submittedName>
        <fullName evidence="2">NAD(P)H-binding protein</fullName>
    </submittedName>
</protein>
<feature type="domain" description="NAD(P)-binding" evidence="1">
    <location>
        <begin position="7"/>
        <end position="180"/>
    </location>
</feature>
<evidence type="ECO:0000313" key="2">
    <source>
        <dbReference type="EMBL" id="WPR89599.1"/>
    </source>
</evidence>
<dbReference type="InterPro" id="IPR016040">
    <property type="entry name" value="NAD(P)-bd_dom"/>
</dbReference>
<dbReference type="Gene3D" id="3.40.50.720">
    <property type="entry name" value="NAD(P)-binding Rossmann-like Domain"/>
    <property type="match status" value="1"/>
</dbReference>
<evidence type="ECO:0000259" key="1">
    <source>
        <dbReference type="Pfam" id="PF13460"/>
    </source>
</evidence>
<dbReference type="PANTHER" id="PTHR43162:SF1">
    <property type="entry name" value="PRESTALK A DIFFERENTIATION PROTEIN A"/>
    <property type="match status" value="1"/>
</dbReference>
<dbReference type="InterPro" id="IPR051604">
    <property type="entry name" value="Ergot_Alk_Oxidoreductase"/>
</dbReference>
<reference evidence="2 3" key="1">
    <citation type="submission" date="2023-11" db="EMBL/GenBank/DDBJ databases">
        <title>Genome sequence of Microbacterium rhizosphaerae KACC 19337.</title>
        <authorList>
            <person name="Choi H."/>
            <person name="Kim S."/>
            <person name="Kim Y."/>
            <person name="Kwon S.-W."/>
            <person name="Heo J."/>
        </authorList>
    </citation>
    <scope>NUCLEOTIDE SEQUENCE [LARGE SCALE GENOMIC DNA]</scope>
    <source>
        <strain evidence="2 3">KACC 19337</strain>
    </source>
</reference>
<dbReference type="Pfam" id="PF13460">
    <property type="entry name" value="NAD_binding_10"/>
    <property type="match status" value="1"/>
</dbReference>
<organism evidence="2 3">
    <name type="scientific">Microbacterium rhizosphaerae</name>
    <dbReference type="NCBI Taxonomy" id="1678237"/>
    <lineage>
        <taxon>Bacteria</taxon>
        <taxon>Bacillati</taxon>
        <taxon>Actinomycetota</taxon>
        <taxon>Actinomycetes</taxon>
        <taxon>Micrococcales</taxon>
        <taxon>Microbacteriaceae</taxon>
        <taxon>Microbacterium</taxon>
    </lineage>
</organism>
<sequence length="281" mass="29623">MTILITGATGAVGRHVIATLVGSGEPVRALTRDPQRAALIAGVDVVAGDMTDATTLDGRVFDGVDRAFVFPSDGVDTFVGAASAAGVDRFVVLSSLAAAEEFPRDHGSASQVHHAAVEAAVTSRTDVWTILRPGTFANNLLSWAYAISAGYPIRAPYVQSAQAPIHEADVADAIVAALRSDEWVGQAIAITGPEALTRVEQVAAIAEAIGRSIPLVEITPDEFRAEAAEFIPTPIVSMLLDYWRDTLATPDRVRPVTPLTGHPGRTLAQWARDHRAEFGAA</sequence>
<proteinExistence type="predicted"/>
<gene>
    <name evidence="2" type="ORF">SM116_17855</name>
</gene>